<evidence type="ECO:0000256" key="3">
    <source>
        <dbReference type="SAM" id="MobiDB-lite"/>
    </source>
</evidence>
<dbReference type="InterPro" id="IPR021858">
    <property type="entry name" value="Fun_TF"/>
</dbReference>
<name>A0A4Q4TDU7_9PEZI</name>
<dbReference type="CDD" id="cd00067">
    <property type="entry name" value="GAL4"/>
    <property type="match status" value="1"/>
</dbReference>
<keyword evidence="6" id="KW-1185">Reference proteome</keyword>
<dbReference type="InterPro" id="IPR036864">
    <property type="entry name" value="Zn2-C6_fun-type_DNA-bd_sf"/>
</dbReference>
<organism evidence="5 6">
    <name type="scientific">Monosporascus ibericus</name>
    <dbReference type="NCBI Taxonomy" id="155417"/>
    <lineage>
        <taxon>Eukaryota</taxon>
        <taxon>Fungi</taxon>
        <taxon>Dikarya</taxon>
        <taxon>Ascomycota</taxon>
        <taxon>Pezizomycotina</taxon>
        <taxon>Sordariomycetes</taxon>
        <taxon>Xylariomycetidae</taxon>
        <taxon>Xylariales</taxon>
        <taxon>Xylariales incertae sedis</taxon>
        <taxon>Monosporascus</taxon>
    </lineage>
</organism>
<dbReference type="SMART" id="SM00066">
    <property type="entry name" value="GAL4"/>
    <property type="match status" value="1"/>
</dbReference>
<evidence type="ECO:0000256" key="1">
    <source>
        <dbReference type="ARBA" id="ARBA00004123"/>
    </source>
</evidence>
<comment type="subcellular location">
    <subcellularLocation>
        <location evidence="1">Nucleus</location>
    </subcellularLocation>
</comment>
<dbReference type="PROSITE" id="PS00463">
    <property type="entry name" value="ZN2_CY6_FUNGAL_1"/>
    <property type="match status" value="1"/>
</dbReference>
<feature type="region of interest" description="Disordered" evidence="3">
    <location>
        <begin position="158"/>
        <end position="189"/>
    </location>
</feature>
<proteinExistence type="predicted"/>
<dbReference type="OrthoDB" id="3477330at2759"/>
<dbReference type="Proteomes" id="UP000293360">
    <property type="component" value="Unassembled WGS sequence"/>
</dbReference>
<dbReference type="EMBL" id="QJNU01000189">
    <property type="protein sequence ID" value="RYP04921.1"/>
    <property type="molecule type" value="Genomic_DNA"/>
</dbReference>
<dbReference type="Pfam" id="PF11951">
    <property type="entry name" value="Fungal_trans_2"/>
    <property type="match status" value="1"/>
</dbReference>
<dbReference type="STRING" id="155417.A0A4Q4TDU7"/>
<sequence>MSPTTKAQYTRTFTGCRTCRSRHAKCDEAQPVCGTCQRLSLDCGGYSPCLFWITDEVPSSLRQEQQQSHRSPGYRYPLFSGTSGPNSSPPPPADGTDLEADCSELDRRFMSDELSGSLGGCSPLQILAEIDTACEKVEGTGRAMTRLAKGPFGVFPAVEPSPAARPPTPEPTPSFPPSSSNGANARFDPDGLVEEDLQKDWTDRLCDANSDLFVEALDPSLSFNAHEHGSPDRLLMQDASVTHSFFSGGPIEGTVPLFKPNFGSHAMGQGFHVSGSGAPHSSAPQLDIPPTPSPRGPLQELRFSSALPETAEPLLRYYKQYIDGVSNSIQPKRTSPWQLIFLPYGLETFAELSLWNGASQTRSCIFYALLAHSAFHLHLSNKQGIFVSHWRDVAIRHQEKAKYHLRNALQFEMLGEKHAKYTELLMAILAMGMISVSLPLHATLGVRYFLFLIWTEQLYNGAYAFKACLMDAERLIRLRGLPKQKSFKIRILHHMYTHLRVMAESVSVSPDVGNAGNNTGGSLARSDLRTFRIEVNSLNIGLDPAQEKTRDVGYNDIHLEIQGRWKETLYPAIYGIPESLMTLLSQTISLSNEKARLESIARTDSRVSVALGHHVKALEGNIWSWSLPPERAGPERPQQPTSGSDRGDLIDHPQARSMVLAIHSALIIYFYRRVYNMSAMIMQDLVRKTLDHLEHCTDQMVDDPDFSTSLAWPAFIAACEAATPDLQERSLNCLEMAEKPGACFTPKPASMVVATIRQRRQASGEWTISWPDVLMGDAEAT</sequence>
<feature type="compositionally biased region" description="Polar residues" evidence="3">
    <location>
        <begin position="61"/>
        <end position="70"/>
    </location>
</feature>
<feature type="compositionally biased region" description="Pro residues" evidence="3">
    <location>
        <begin position="163"/>
        <end position="176"/>
    </location>
</feature>
<dbReference type="PROSITE" id="PS50048">
    <property type="entry name" value="ZN2_CY6_FUNGAL_2"/>
    <property type="match status" value="1"/>
</dbReference>
<dbReference type="Gene3D" id="4.10.240.10">
    <property type="entry name" value="Zn(2)-C6 fungal-type DNA-binding domain"/>
    <property type="match status" value="1"/>
</dbReference>
<gene>
    <name evidence="5" type="ORF">DL764_004133</name>
</gene>
<dbReference type="SUPFAM" id="SSF57701">
    <property type="entry name" value="Zn2/Cys6 DNA-binding domain"/>
    <property type="match status" value="1"/>
</dbReference>
<dbReference type="GO" id="GO:0008270">
    <property type="term" value="F:zinc ion binding"/>
    <property type="evidence" value="ECO:0007669"/>
    <property type="project" value="InterPro"/>
</dbReference>
<protein>
    <recommendedName>
        <fullName evidence="4">Zn(2)-C6 fungal-type domain-containing protein</fullName>
    </recommendedName>
</protein>
<evidence type="ECO:0000259" key="4">
    <source>
        <dbReference type="PROSITE" id="PS50048"/>
    </source>
</evidence>
<dbReference type="PANTHER" id="PTHR37534">
    <property type="entry name" value="TRANSCRIPTIONAL ACTIVATOR PROTEIN UGA3"/>
    <property type="match status" value="1"/>
</dbReference>
<feature type="domain" description="Zn(2)-C6 fungal-type" evidence="4">
    <location>
        <begin position="15"/>
        <end position="43"/>
    </location>
</feature>
<dbReference type="GO" id="GO:0000981">
    <property type="term" value="F:DNA-binding transcription factor activity, RNA polymerase II-specific"/>
    <property type="evidence" value="ECO:0007669"/>
    <property type="project" value="InterPro"/>
</dbReference>
<comment type="caution">
    <text evidence="5">The sequence shown here is derived from an EMBL/GenBank/DDBJ whole genome shotgun (WGS) entry which is preliminary data.</text>
</comment>
<evidence type="ECO:0000256" key="2">
    <source>
        <dbReference type="ARBA" id="ARBA00023242"/>
    </source>
</evidence>
<evidence type="ECO:0000313" key="5">
    <source>
        <dbReference type="EMBL" id="RYP04921.1"/>
    </source>
</evidence>
<keyword evidence="2" id="KW-0539">Nucleus</keyword>
<dbReference type="InterPro" id="IPR001138">
    <property type="entry name" value="Zn2Cys6_DnaBD"/>
</dbReference>
<dbReference type="PANTHER" id="PTHR37534:SF46">
    <property type="entry name" value="ZN(II)2CYS6 TRANSCRIPTION FACTOR (EUROFUNG)"/>
    <property type="match status" value="1"/>
</dbReference>
<feature type="region of interest" description="Disordered" evidence="3">
    <location>
        <begin position="61"/>
        <end position="99"/>
    </location>
</feature>
<evidence type="ECO:0000313" key="6">
    <source>
        <dbReference type="Proteomes" id="UP000293360"/>
    </source>
</evidence>
<dbReference type="AlphaFoldDB" id="A0A4Q4TDU7"/>
<feature type="region of interest" description="Disordered" evidence="3">
    <location>
        <begin position="269"/>
        <end position="297"/>
    </location>
</feature>
<dbReference type="GO" id="GO:0005634">
    <property type="term" value="C:nucleus"/>
    <property type="evidence" value="ECO:0007669"/>
    <property type="project" value="UniProtKB-SubCell"/>
</dbReference>
<feature type="region of interest" description="Disordered" evidence="3">
    <location>
        <begin position="628"/>
        <end position="650"/>
    </location>
</feature>
<reference evidence="5 6" key="1">
    <citation type="submission" date="2018-06" db="EMBL/GenBank/DDBJ databases">
        <title>Complete Genomes of Monosporascus.</title>
        <authorList>
            <person name="Robinson A.J."/>
            <person name="Natvig D.O."/>
        </authorList>
    </citation>
    <scope>NUCLEOTIDE SEQUENCE [LARGE SCALE GENOMIC DNA]</scope>
    <source>
        <strain evidence="5 6">CBS 110550</strain>
    </source>
</reference>
<accession>A0A4Q4TDU7</accession>
<dbReference type="Pfam" id="PF00172">
    <property type="entry name" value="Zn_clus"/>
    <property type="match status" value="1"/>
</dbReference>